<dbReference type="AlphaFoldDB" id="A0AAV2PP32"/>
<protein>
    <recommendedName>
        <fullName evidence="9">C2H2-type domain-containing protein</fullName>
    </recommendedName>
</protein>
<feature type="compositionally biased region" description="Polar residues" evidence="8">
    <location>
        <begin position="191"/>
        <end position="213"/>
    </location>
</feature>
<feature type="domain" description="C2H2-type" evidence="9">
    <location>
        <begin position="130"/>
        <end position="161"/>
    </location>
</feature>
<evidence type="ECO:0000256" key="6">
    <source>
        <dbReference type="ARBA" id="ARBA00023242"/>
    </source>
</evidence>
<evidence type="ECO:0000259" key="9">
    <source>
        <dbReference type="PROSITE" id="PS50157"/>
    </source>
</evidence>
<keyword evidence="4 7" id="KW-0863">Zinc-finger</keyword>
<feature type="domain" description="C2H2-type" evidence="9">
    <location>
        <begin position="23"/>
        <end position="44"/>
    </location>
</feature>
<dbReference type="SMART" id="SM00355">
    <property type="entry name" value="ZnF_C2H2"/>
    <property type="match status" value="4"/>
</dbReference>
<dbReference type="InterPro" id="IPR050826">
    <property type="entry name" value="Krueppel_C2H2_ZnFinger"/>
</dbReference>
<keyword evidence="11" id="KW-1185">Reference proteome</keyword>
<dbReference type="GO" id="GO:0008270">
    <property type="term" value="F:zinc ion binding"/>
    <property type="evidence" value="ECO:0007669"/>
    <property type="project" value="UniProtKB-KW"/>
</dbReference>
<evidence type="ECO:0000256" key="8">
    <source>
        <dbReference type="SAM" id="MobiDB-lite"/>
    </source>
</evidence>
<name>A0AAV2PP32_MEGNR</name>
<dbReference type="FunFam" id="3.30.160.60:FF:001182">
    <property type="entry name" value="Zinc finger, C2H2 type"/>
    <property type="match status" value="1"/>
</dbReference>
<dbReference type="InterPro" id="IPR036236">
    <property type="entry name" value="Znf_C2H2_sf"/>
</dbReference>
<dbReference type="Pfam" id="PF00096">
    <property type="entry name" value="zf-C2H2"/>
    <property type="match status" value="3"/>
</dbReference>
<dbReference type="Proteomes" id="UP001497623">
    <property type="component" value="Unassembled WGS sequence"/>
</dbReference>
<dbReference type="FunFam" id="3.30.160.60:FF:000202">
    <property type="entry name" value="Zinc finger protein 574"/>
    <property type="match status" value="1"/>
</dbReference>
<dbReference type="FunFam" id="3.30.160.60:FF:001119">
    <property type="entry name" value="zinc finger protein 408"/>
    <property type="match status" value="1"/>
</dbReference>
<organism evidence="10 11">
    <name type="scientific">Meganyctiphanes norvegica</name>
    <name type="common">Northern krill</name>
    <name type="synonym">Thysanopoda norvegica</name>
    <dbReference type="NCBI Taxonomy" id="48144"/>
    <lineage>
        <taxon>Eukaryota</taxon>
        <taxon>Metazoa</taxon>
        <taxon>Ecdysozoa</taxon>
        <taxon>Arthropoda</taxon>
        <taxon>Crustacea</taxon>
        <taxon>Multicrustacea</taxon>
        <taxon>Malacostraca</taxon>
        <taxon>Eumalacostraca</taxon>
        <taxon>Eucarida</taxon>
        <taxon>Euphausiacea</taxon>
        <taxon>Euphausiidae</taxon>
        <taxon>Meganyctiphanes</taxon>
    </lineage>
</organism>
<dbReference type="InterPro" id="IPR013087">
    <property type="entry name" value="Znf_C2H2_type"/>
</dbReference>
<gene>
    <name evidence="10" type="ORF">MNOR_LOCUS2916</name>
</gene>
<evidence type="ECO:0000256" key="4">
    <source>
        <dbReference type="ARBA" id="ARBA00022771"/>
    </source>
</evidence>
<feature type="domain" description="C2H2-type" evidence="9">
    <location>
        <begin position="102"/>
        <end position="129"/>
    </location>
</feature>
<dbReference type="PROSITE" id="PS50157">
    <property type="entry name" value="ZINC_FINGER_C2H2_2"/>
    <property type="match status" value="4"/>
</dbReference>
<feature type="domain" description="C2H2-type" evidence="9">
    <location>
        <begin position="74"/>
        <end position="101"/>
    </location>
</feature>
<feature type="non-terminal residue" evidence="10">
    <location>
        <position position="1"/>
    </location>
</feature>
<dbReference type="GO" id="GO:0005634">
    <property type="term" value="C:nucleus"/>
    <property type="evidence" value="ECO:0007669"/>
    <property type="project" value="UniProtKB-SubCell"/>
</dbReference>
<evidence type="ECO:0000313" key="11">
    <source>
        <dbReference type="Proteomes" id="UP001497623"/>
    </source>
</evidence>
<keyword evidence="2" id="KW-0479">Metal-binding</keyword>
<evidence type="ECO:0000256" key="3">
    <source>
        <dbReference type="ARBA" id="ARBA00022737"/>
    </source>
</evidence>
<feature type="non-terminal residue" evidence="10">
    <location>
        <position position="375"/>
    </location>
</feature>
<dbReference type="PROSITE" id="PS00028">
    <property type="entry name" value="ZINC_FINGER_C2H2_1"/>
    <property type="match status" value="2"/>
</dbReference>
<dbReference type="GO" id="GO:0032502">
    <property type="term" value="P:developmental process"/>
    <property type="evidence" value="ECO:0007669"/>
    <property type="project" value="UniProtKB-ARBA"/>
</dbReference>
<evidence type="ECO:0000256" key="2">
    <source>
        <dbReference type="ARBA" id="ARBA00022723"/>
    </source>
</evidence>
<reference evidence="10 11" key="1">
    <citation type="submission" date="2024-05" db="EMBL/GenBank/DDBJ databases">
        <authorList>
            <person name="Wallberg A."/>
        </authorList>
    </citation>
    <scope>NUCLEOTIDE SEQUENCE [LARGE SCALE GENOMIC DNA]</scope>
</reference>
<evidence type="ECO:0000256" key="5">
    <source>
        <dbReference type="ARBA" id="ARBA00022833"/>
    </source>
</evidence>
<accession>A0AAV2PP32</accession>
<dbReference type="SUPFAM" id="SSF57667">
    <property type="entry name" value="beta-beta-alpha zinc fingers"/>
    <property type="match status" value="3"/>
</dbReference>
<evidence type="ECO:0000256" key="7">
    <source>
        <dbReference type="PROSITE-ProRule" id="PRU00042"/>
    </source>
</evidence>
<keyword evidence="5" id="KW-0862">Zinc</keyword>
<proteinExistence type="predicted"/>
<dbReference type="FunFam" id="3.30.160.60:FF:002343">
    <property type="entry name" value="Zinc finger protein 33A"/>
    <property type="match status" value="1"/>
</dbReference>
<feature type="compositionally biased region" description="Polar residues" evidence="8">
    <location>
        <begin position="351"/>
        <end position="363"/>
    </location>
</feature>
<keyword evidence="6" id="KW-0539">Nucleus</keyword>
<evidence type="ECO:0000256" key="1">
    <source>
        <dbReference type="ARBA" id="ARBA00004123"/>
    </source>
</evidence>
<keyword evidence="3" id="KW-0677">Repeat</keyword>
<dbReference type="GO" id="GO:0006355">
    <property type="term" value="P:regulation of DNA-templated transcription"/>
    <property type="evidence" value="ECO:0007669"/>
    <property type="project" value="UniProtKB-ARBA"/>
</dbReference>
<dbReference type="PANTHER" id="PTHR24377">
    <property type="entry name" value="IP01015P-RELATED"/>
    <property type="match status" value="1"/>
</dbReference>
<feature type="region of interest" description="Disordered" evidence="8">
    <location>
        <begin position="172"/>
        <end position="213"/>
    </location>
</feature>
<feature type="region of interest" description="Disordered" evidence="8">
    <location>
        <begin position="345"/>
        <end position="375"/>
    </location>
</feature>
<comment type="caution">
    <text evidence="10">The sequence shown here is derived from an EMBL/GenBank/DDBJ whole genome shotgun (WGS) entry which is preliminary data.</text>
</comment>
<evidence type="ECO:0000313" key="10">
    <source>
        <dbReference type="EMBL" id="CAL4062901.1"/>
    </source>
</evidence>
<dbReference type="EMBL" id="CAXKWB010000943">
    <property type="protein sequence ID" value="CAL4062901.1"/>
    <property type="molecule type" value="Genomic_DNA"/>
</dbReference>
<sequence>DKSFSQNGHLILHLKSHNVGKPYHCIHCGKAFSQNGHLITHLKLSFRCSVLEKDFTQKNSTLSHIETKTGEKSYQCNHCKKLFSHNYHLACHMRTHTGEKPYQCIHCQKSFSHSYQLIRHLRTHTGDRPYQCSHCDKAFAENGHLKTHLKLSFRCSISEKEYTQGTNILSQTLTHPGEKPVQFRNSEKDFSTNPNRGQMKTQNEDINQSSQSDNAFSHNNNLIHYNDCVTSKVRPAEQMQDLTRISIISKNQVKRQHLDQDPNLPYLVPFSYPTPSIPFETNPIHSQNIAHARRLQFPPGSEHLYHLYSSIPIYNQLIASETYCRSDYADFSKTRHTYVPLDLTQDPNKKYATNNADTKQTHITPHRPWETPQAI</sequence>
<comment type="subcellular location">
    <subcellularLocation>
        <location evidence="1">Nucleus</location>
    </subcellularLocation>
</comment>
<dbReference type="Gene3D" id="3.30.160.60">
    <property type="entry name" value="Classic Zinc Finger"/>
    <property type="match status" value="4"/>
</dbReference>